<evidence type="ECO:0000313" key="2">
    <source>
        <dbReference type="Proteomes" id="UP000278351"/>
    </source>
</evidence>
<dbReference type="EMBL" id="RPDH01000001">
    <property type="protein sequence ID" value="RPE13102.1"/>
    <property type="molecule type" value="Genomic_DNA"/>
</dbReference>
<gene>
    <name evidence="1" type="ORF">EGT74_06095</name>
</gene>
<reference evidence="1 2" key="1">
    <citation type="submission" date="2018-11" db="EMBL/GenBank/DDBJ databases">
        <title>Chitinophaga lutea sp.nov., isolate from arsenic contaminated soil.</title>
        <authorList>
            <person name="Zong Y."/>
        </authorList>
    </citation>
    <scope>NUCLEOTIDE SEQUENCE [LARGE SCALE GENOMIC DNA]</scope>
    <source>
        <strain evidence="1 2">ZY74</strain>
    </source>
</reference>
<name>A0A3N4PWM7_9BACT</name>
<dbReference type="Proteomes" id="UP000278351">
    <property type="component" value="Unassembled WGS sequence"/>
</dbReference>
<organism evidence="1 2">
    <name type="scientific">Chitinophaga lutea</name>
    <dbReference type="NCBI Taxonomy" id="2488634"/>
    <lineage>
        <taxon>Bacteria</taxon>
        <taxon>Pseudomonadati</taxon>
        <taxon>Bacteroidota</taxon>
        <taxon>Chitinophagia</taxon>
        <taxon>Chitinophagales</taxon>
        <taxon>Chitinophagaceae</taxon>
        <taxon>Chitinophaga</taxon>
    </lineage>
</organism>
<keyword evidence="2" id="KW-1185">Reference proteome</keyword>
<dbReference type="AlphaFoldDB" id="A0A3N4PWM7"/>
<comment type="caution">
    <text evidence="1">The sequence shown here is derived from an EMBL/GenBank/DDBJ whole genome shotgun (WGS) entry which is preliminary data.</text>
</comment>
<sequence length="84" mass="9422">MRQQKRFATLNKAYHSGVTTSITGTMWEQKSTIGYDEVALPRPIIPGGEYATAKPFRGLEQSLPFGGDYLNNGNYVGAKEYYRL</sequence>
<evidence type="ECO:0000313" key="1">
    <source>
        <dbReference type="EMBL" id="RPE13102.1"/>
    </source>
</evidence>
<proteinExistence type="predicted"/>
<accession>A0A3N4PWM7</accession>
<protein>
    <submittedName>
        <fullName evidence="1">Uncharacterized protein</fullName>
    </submittedName>
</protein>